<feature type="region of interest" description="Disordered" evidence="1">
    <location>
        <begin position="95"/>
        <end position="132"/>
    </location>
</feature>
<evidence type="ECO:0000313" key="2">
    <source>
        <dbReference type="EMBL" id="GAC66525.1"/>
    </source>
</evidence>
<keyword evidence="3" id="KW-1185">Reference proteome</keyword>
<dbReference type="AlphaFoldDB" id="M0QD75"/>
<dbReference type="Proteomes" id="UP000011666">
    <property type="component" value="Unassembled WGS sequence"/>
</dbReference>
<evidence type="ECO:0000256" key="1">
    <source>
        <dbReference type="SAM" id="MobiDB-lite"/>
    </source>
</evidence>
<gene>
    <name evidence="2" type="ORF">GS4_02_02360</name>
</gene>
<dbReference type="EMBL" id="BANX01000002">
    <property type="protein sequence ID" value="GAC66525.1"/>
    <property type="molecule type" value="Genomic_DNA"/>
</dbReference>
<comment type="caution">
    <text evidence="2">The sequence shown here is derived from an EMBL/GenBank/DDBJ whole genome shotgun (WGS) entry which is preliminary data.</text>
</comment>
<proteinExistence type="predicted"/>
<accession>M0QD75</accession>
<evidence type="ECO:0000313" key="3">
    <source>
        <dbReference type="Proteomes" id="UP000011666"/>
    </source>
</evidence>
<protein>
    <submittedName>
        <fullName evidence="2">Uncharacterized protein</fullName>
    </submittedName>
</protein>
<dbReference type="STRING" id="1223545.GS4_02_02360"/>
<reference evidence="2 3" key="1">
    <citation type="submission" date="2013-01" db="EMBL/GenBank/DDBJ databases">
        <title>Whole genome shotgun sequence of Gordonia soli NBRC 108243.</title>
        <authorList>
            <person name="Isaki-Nakamura S."/>
            <person name="Hosoyama A."/>
            <person name="Tsuchikane K."/>
            <person name="Ando Y."/>
            <person name="Baba S."/>
            <person name="Ohji S."/>
            <person name="Hamada M."/>
            <person name="Tamura T."/>
            <person name="Yamazoe A."/>
            <person name="Yamazaki S."/>
            <person name="Fujita N."/>
        </authorList>
    </citation>
    <scope>NUCLEOTIDE SEQUENCE [LARGE SCALE GENOMIC DNA]</scope>
    <source>
        <strain evidence="2 3">NBRC 108243</strain>
    </source>
</reference>
<sequence length="132" mass="14053">MDRDVARPIPRPSLEPSSCRWSSTLVVLDSDGPERGACANRSPVLYRSAIVEYGNTITVSRFSCLSESVGLYCIESGSRSGFAITPTGYRVIDAEDRAPTSLLGGATGDSTDDPMNRSDEPSDTDSDSVPTS</sequence>
<dbReference type="eggNOG" id="ENOG5033V83">
    <property type="taxonomic scope" value="Bacteria"/>
</dbReference>
<name>M0QD75_9ACTN</name>
<organism evidence="2 3">
    <name type="scientific">Gordonia soli NBRC 108243</name>
    <dbReference type="NCBI Taxonomy" id="1223545"/>
    <lineage>
        <taxon>Bacteria</taxon>
        <taxon>Bacillati</taxon>
        <taxon>Actinomycetota</taxon>
        <taxon>Actinomycetes</taxon>
        <taxon>Mycobacteriales</taxon>
        <taxon>Gordoniaceae</taxon>
        <taxon>Gordonia</taxon>
    </lineage>
</organism>